<dbReference type="GO" id="GO:0005524">
    <property type="term" value="F:ATP binding"/>
    <property type="evidence" value="ECO:0007669"/>
    <property type="project" value="UniProtKB-KW"/>
</dbReference>
<organism evidence="5">
    <name type="scientific">Pseudoalteromonas luteoviolacea</name>
    <dbReference type="NCBI Taxonomy" id="43657"/>
    <lineage>
        <taxon>Bacteria</taxon>
        <taxon>Pseudomonadati</taxon>
        <taxon>Pseudomonadota</taxon>
        <taxon>Gammaproteobacteria</taxon>
        <taxon>Alteromonadales</taxon>
        <taxon>Pseudoalteromonadaceae</taxon>
        <taxon>Pseudoalteromonas</taxon>
    </lineage>
</organism>
<dbReference type="Pfam" id="PF16326">
    <property type="entry name" value="ABC_tran_CTD"/>
    <property type="match status" value="1"/>
</dbReference>
<protein>
    <submittedName>
        <fullName evidence="5">ABC transporter ATP-binding protein</fullName>
    </submittedName>
</protein>
<dbReference type="EMBL" id="KF724687">
    <property type="protein sequence ID" value="AHX39636.1"/>
    <property type="molecule type" value="Genomic_DNA"/>
</dbReference>
<name>A0A023Q0F0_9GAMM</name>
<keyword evidence="2 5" id="KW-0067">ATP-binding</keyword>
<sequence length="63" mass="7298">MPSKVEELETALEAQQTLVNSPEFFKQESDVTQQALNQLADLESKLETAYERWEELEALQNQQ</sequence>
<dbReference type="InterPro" id="IPR037118">
    <property type="entry name" value="Val-tRNA_synth_C_sf"/>
</dbReference>
<dbReference type="InterPro" id="IPR032524">
    <property type="entry name" value="ABC_tran_C"/>
</dbReference>
<feature type="domain" description="ABC transporter Uup C-terminal" evidence="4">
    <location>
        <begin position="1"/>
        <end position="58"/>
    </location>
</feature>
<dbReference type="GO" id="GO:0003677">
    <property type="term" value="F:DNA binding"/>
    <property type="evidence" value="ECO:0007669"/>
    <property type="project" value="InterPro"/>
</dbReference>
<reference evidence="5" key="1">
    <citation type="journal article" date="2012" name="Sci. Rep.">
        <title>Recruitment in the sea: bacterial genes required for inducing larval settlement in a polychaete worm.</title>
        <authorList>
            <person name="Huang Y."/>
            <person name="Callahan S."/>
            <person name="Hadfield M.G."/>
        </authorList>
    </citation>
    <scope>NUCLEOTIDE SEQUENCE</scope>
    <source>
        <strain evidence="5">HI1</strain>
    </source>
</reference>
<accession>A0A023Q0F0</accession>
<proteinExistence type="predicted"/>
<evidence type="ECO:0000259" key="4">
    <source>
        <dbReference type="Pfam" id="PF16326"/>
    </source>
</evidence>
<dbReference type="AlphaFoldDB" id="A0A023Q0F0"/>
<dbReference type="Gene3D" id="1.10.287.380">
    <property type="entry name" value="Valyl-tRNA synthetase, C-terminal domain"/>
    <property type="match status" value="1"/>
</dbReference>
<evidence type="ECO:0000256" key="3">
    <source>
        <dbReference type="SAM" id="Coils"/>
    </source>
</evidence>
<evidence type="ECO:0000256" key="1">
    <source>
        <dbReference type="ARBA" id="ARBA00022741"/>
    </source>
</evidence>
<feature type="coiled-coil region" evidence="3">
    <location>
        <begin position="32"/>
        <end position="59"/>
    </location>
</feature>
<evidence type="ECO:0000256" key="2">
    <source>
        <dbReference type="ARBA" id="ARBA00022840"/>
    </source>
</evidence>
<reference evidence="5" key="2">
    <citation type="journal article" date="2014" name="Science">
        <title>Marine tubeworm metamorphosis induced by arrays of bacterial phage tail-like structures.</title>
        <authorList>
            <person name="Shikuma N.J."/>
            <person name="Pilhofer M."/>
            <person name="Weiss G.L."/>
            <person name="Hadfield M.G."/>
            <person name="Jensen G.J."/>
            <person name="Newman D.K."/>
        </authorList>
    </citation>
    <scope>NUCLEOTIDE SEQUENCE</scope>
    <source>
        <strain evidence="5">HI1</strain>
    </source>
</reference>
<keyword evidence="1" id="KW-0547">Nucleotide-binding</keyword>
<evidence type="ECO:0000313" key="5">
    <source>
        <dbReference type="EMBL" id="AHX39636.1"/>
    </source>
</evidence>
<keyword evidence="3" id="KW-0175">Coiled coil</keyword>